<organism evidence="2 3">
    <name type="scientific">Burkholderia singularis</name>
    <dbReference type="NCBI Taxonomy" id="1503053"/>
    <lineage>
        <taxon>Bacteria</taxon>
        <taxon>Pseudomonadati</taxon>
        <taxon>Pseudomonadota</taxon>
        <taxon>Betaproteobacteria</taxon>
        <taxon>Burkholderiales</taxon>
        <taxon>Burkholderiaceae</taxon>
        <taxon>Burkholderia</taxon>
        <taxon>pseudomallei group</taxon>
    </lineage>
</organism>
<dbReference type="Proteomes" id="UP000198460">
    <property type="component" value="Unassembled WGS sequence"/>
</dbReference>
<feature type="region of interest" description="Disordered" evidence="1">
    <location>
        <begin position="1"/>
        <end position="20"/>
    </location>
</feature>
<reference evidence="2 3" key="1">
    <citation type="submission" date="2017-04" db="EMBL/GenBank/DDBJ databases">
        <authorList>
            <person name="Afonso C.L."/>
            <person name="Miller P.J."/>
            <person name="Scott M.A."/>
            <person name="Spackman E."/>
            <person name="Goraichik I."/>
            <person name="Dimitrov K.M."/>
            <person name="Suarez D.L."/>
            <person name="Swayne D.E."/>
        </authorList>
    </citation>
    <scope>NUCLEOTIDE SEQUENCE [LARGE SCALE GENOMIC DNA]</scope>
    <source>
        <strain evidence="2">LMG 28154</strain>
    </source>
</reference>
<protein>
    <submittedName>
        <fullName evidence="2">Uncharacterized protein</fullName>
    </submittedName>
</protein>
<proteinExistence type="predicted"/>
<accession>A0A238H5E8</accession>
<evidence type="ECO:0000313" key="2">
    <source>
        <dbReference type="EMBL" id="SMG00496.1"/>
    </source>
</evidence>
<evidence type="ECO:0000256" key="1">
    <source>
        <dbReference type="SAM" id="MobiDB-lite"/>
    </source>
</evidence>
<name>A0A238H5E8_9BURK</name>
<gene>
    <name evidence="2" type="ORF">BSIN_3626</name>
</gene>
<sequence>MGFAAIPHQFRRDAHRMPAERGQRRRAGVWVLRLLMSSARGVHFEQ</sequence>
<dbReference type="EMBL" id="FXAN01000056">
    <property type="protein sequence ID" value="SMG00496.1"/>
    <property type="molecule type" value="Genomic_DNA"/>
</dbReference>
<evidence type="ECO:0000313" key="3">
    <source>
        <dbReference type="Proteomes" id="UP000198460"/>
    </source>
</evidence>
<feature type="compositionally biased region" description="Basic and acidic residues" evidence="1">
    <location>
        <begin position="10"/>
        <end position="20"/>
    </location>
</feature>
<dbReference type="AlphaFoldDB" id="A0A238H5E8"/>